<protein>
    <submittedName>
        <fullName evidence="5">Glycosyltransferase family 61 protein</fullName>
    </submittedName>
</protein>
<feature type="domain" description="Glycosyltransferase 61 catalytic" evidence="4">
    <location>
        <begin position="161"/>
        <end position="338"/>
    </location>
</feature>
<evidence type="ECO:0000313" key="6">
    <source>
        <dbReference type="Proteomes" id="UP000658514"/>
    </source>
</evidence>
<dbReference type="InterPro" id="IPR007657">
    <property type="entry name" value="Glycosyltransferase_61"/>
</dbReference>
<evidence type="ECO:0000256" key="3">
    <source>
        <dbReference type="ARBA" id="ARBA00023180"/>
    </source>
</evidence>
<dbReference type="PANTHER" id="PTHR20961">
    <property type="entry name" value="GLYCOSYLTRANSFERASE"/>
    <property type="match status" value="1"/>
</dbReference>
<keyword evidence="2" id="KW-0808">Transferase</keyword>
<proteinExistence type="predicted"/>
<evidence type="ECO:0000259" key="4">
    <source>
        <dbReference type="Pfam" id="PF04577"/>
    </source>
</evidence>
<dbReference type="Pfam" id="PF04577">
    <property type="entry name" value="Glyco_transf_61"/>
    <property type="match status" value="1"/>
</dbReference>
<accession>A0ABR8AJ37</accession>
<reference evidence="5 6" key="1">
    <citation type="journal article" date="2020" name="ISME J.">
        <title>Comparative genomics reveals insights into cyanobacterial evolution and habitat adaptation.</title>
        <authorList>
            <person name="Chen M.Y."/>
            <person name="Teng W.K."/>
            <person name="Zhao L."/>
            <person name="Hu C.X."/>
            <person name="Zhou Y.K."/>
            <person name="Han B.P."/>
            <person name="Song L.R."/>
            <person name="Shu W.S."/>
        </authorList>
    </citation>
    <scope>NUCLEOTIDE SEQUENCE [LARGE SCALE GENOMIC DNA]</scope>
    <source>
        <strain evidence="5 6">FACHB-288</strain>
    </source>
</reference>
<dbReference type="Proteomes" id="UP000658514">
    <property type="component" value="Unassembled WGS sequence"/>
</dbReference>
<keyword evidence="3" id="KW-0325">Glycoprotein</keyword>
<keyword evidence="6" id="KW-1185">Reference proteome</keyword>
<evidence type="ECO:0000313" key="5">
    <source>
        <dbReference type="EMBL" id="MBD2200061.1"/>
    </source>
</evidence>
<dbReference type="RefSeq" id="WP_190550528.1">
    <property type="nucleotide sequence ID" value="NZ_CAWPNO010000112.1"/>
</dbReference>
<dbReference type="InterPro" id="IPR049625">
    <property type="entry name" value="Glyco_transf_61_cat"/>
</dbReference>
<evidence type="ECO:0000256" key="2">
    <source>
        <dbReference type="ARBA" id="ARBA00022679"/>
    </source>
</evidence>
<name>A0ABR8AJ37_9CYAN</name>
<keyword evidence="1" id="KW-0328">Glycosyltransferase</keyword>
<dbReference type="EMBL" id="JACJQH010000075">
    <property type="protein sequence ID" value="MBD2200061.1"/>
    <property type="molecule type" value="Genomic_DNA"/>
</dbReference>
<evidence type="ECO:0000256" key="1">
    <source>
        <dbReference type="ARBA" id="ARBA00022676"/>
    </source>
</evidence>
<comment type="caution">
    <text evidence="5">The sequence shown here is derived from an EMBL/GenBank/DDBJ whole genome shotgun (WGS) entry which is preliminary data.</text>
</comment>
<organism evidence="5 6">
    <name type="scientific">Calothrix parietina FACHB-288</name>
    <dbReference type="NCBI Taxonomy" id="2692896"/>
    <lineage>
        <taxon>Bacteria</taxon>
        <taxon>Bacillati</taxon>
        <taxon>Cyanobacteriota</taxon>
        <taxon>Cyanophyceae</taxon>
        <taxon>Nostocales</taxon>
        <taxon>Calotrichaceae</taxon>
        <taxon>Calothrix</taxon>
    </lineage>
</organism>
<gene>
    <name evidence="5" type="ORF">H6G24_32115</name>
</gene>
<sequence length="401" mass="45993">MSLKSTLKKIVPLRVFYRALYRSGLKYKLRQPIINLLRLSGMQVVDRNDLLKNNPFFFQDADEVSSLKRKNVIEHEKFTEFENLVFPKPFVASIKNGELAGKDATGFDSQGRVILETSWPQYTADHLSRILSLRTLLSKKFSPYTHQDTVFSLVCPWDNNYFHWLIDCLTRLEGVMEYERKFGVKIKLLIRPNLQQYQVDSLKLLGYSEADYQVWNGKRMLVNNLLVPSFRRSIKDEDGFYCHVSPASCRWLAEKIISNLPADIKAKPTPTHIYVSRRNTLVRKVVNEQEVIQELEKLGFVDYVTEDLSFAEQVHLFANAKMIISPHGAGLTNIIFSKNLKLIELFAKTVPVASYYELCGGLGFDYAALLGDSPKGDLRTHDADMIVDIQKLLAIVKEMSV</sequence>